<dbReference type="EMBL" id="OU503056">
    <property type="protein sequence ID" value="CAI9785501.1"/>
    <property type="molecule type" value="Genomic_DNA"/>
</dbReference>
<dbReference type="GO" id="GO:0005886">
    <property type="term" value="C:plasma membrane"/>
    <property type="evidence" value="ECO:0007669"/>
    <property type="project" value="TreeGrafter"/>
</dbReference>
<sequence length="599" mass="66746">MSGDGIVQRALSSLGKGIDLTSDFRLKYCKGDGRLILLNETDTRELSVPGFGTFKDVSIDIKCDKGERTRYQSDILDFNQMSEFFNQKCSVPGKIPSGLFNSSFGFQSGSWAVDAANTKYLGLDGYFIVLFNVHIDRFPLILADHVRNAVPSTWDPSALARFIEKYGTHIIVGLSIGGQDVVLVKQDKSSNMEPSHLKNHLDNLGDQLFNGACTFSPHQCKTKEQKNKVPQAFNVFDPQPNLLSSFASITVKDGISVICSKRGGDSSTTTHCEWLLTVPSMPDAIHFNFIPITSLLRGVPGKGFLSHAINLYLRYKPPIADLHYFLDFQAHRIWAPIHNDLPLGPTRSRTMQTPALHFNLMGPKLYVNTTQVSVGKRPVTGMRLYLEGKKSNRLAIHLQHLSNSPVLLQDKLSDALTWRGSEEIADDRYIEAIQWKKFSHACTAPVKYDPRWATGEEDVAFIVTGAQLYVKKHDAKSVLHMRLLYSKVSNFFVVQSNWMQWASEHNSIKSGFFSSISTSITGNVEKEKAKPVIVDSGVYPTGPPMAVQTQKLLKFVDTSQMCRGPLDNPGHWLVTGAKLDLDKGKVCLRVKFSLLNICS</sequence>
<evidence type="ECO:0000313" key="2">
    <source>
        <dbReference type="EMBL" id="CAI9785501.1"/>
    </source>
</evidence>
<keyword evidence="3" id="KW-1185">Reference proteome</keyword>
<gene>
    <name evidence="2" type="ORF">FPE_LOCUS32931</name>
</gene>
<dbReference type="GO" id="GO:2000031">
    <property type="term" value="P:regulation of salicylic acid mediated signaling pathway"/>
    <property type="evidence" value="ECO:0007669"/>
    <property type="project" value="InterPro"/>
</dbReference>
<dbReference type="InterPro" id="IPR044663">
    <property type="entry name" value="CAD1/NSL1-like"/>
</dbReference>
<dbReference type="PROSITE" id="PS51412">
    <property type="entry name" value="MACPF_2"/>
    <property type="match status" value="1"/>
</dbReference>
<dbReference type="SMART" id="SM00457">
    <property type="entry name" value="MACPF"/>
    <property type="match status" value="1"/>
</dbReference>
<dbReference type="InterPro" id="IPR020864">
    <property type="entry name" value="MACPF"/>
</dbReference>
<protein>
    <recommendedName>
        <fullName evidence="1">MACPF domain-containing protein</fullName>
    </recommendedName>
</protein>
<evidence type="ECO:0000259" key="1">
    <source>
        <dbReference type="PROSITE" id="PS51412"/>
    </source>
</evidence>
<accession>A0AAD2EET4</accession>
<dbReference type="PANTHER" id="PTHR33199:SF4">
    <property type="entry name" value="OS02G0736300 PROTEIN"/>
    <property type="match status" value="1"/>
</dbReference>
<feature type="domain" description="MACPF" evidence="1">
    <location>
        <begin position="1"/>
        <end position="326"/>
    </location>
</feature>
<proteinExistence type="predicted"/>
<dbReference type="Pfam" id="PF01823">
    <property type="entry name" value="MACPF"/>
    <property type="match status" value="1"/>
</dbReference>
<dbReference type="GO" id="GO:0009626">
    <property type="term" value="P:plant-type hypersensitive response"/>
    <property type="evidence" value="ECO:0007669"/>
    <property type="project" value="TreeGrafter"/>
</dbReference>
<organism evidence="2 3">
    <name type="scientific">Fraxinus pennsylvanica</name>
    <dbReference type="NCBI Taxonomy" id="56036"/>
    <lineage>
        <taxon>Eukaryota</taxon>
        <taxon>Viridiplantae</taxon>
        <taxon>Streptophyta</taxon>
        <taxon>Embryophyta</taxon>
        <taxon>Tracheophyta</taxon>
        <taxon>Spermatophyta</taxon>
        <taxon>Magnoliopsida</taxon>
        <taxon>eudicotyledons</taxon>
        <taxon>Gunneridae</taxon>
        <taxon>Pentapetalae</taxon>
        <taxon>asterids</taxon>
        <taxon>lamiids</taxon>
        <taxon>Lamiales</taxon>
        <taxon>Oleaceae</taxon>
        <taxon>Oleeae</taxon>
        <taxon>Fraxinus</taxon>
    </lineage>
</organism>
<reference evidence="2" key="1">
    <citation type="submission" date="2023-05" db="EMBL/GenBank/DDBJ databases">
        <authorList>
            <person name="Huff M."/>
        </authorList>
    </citation>
    <scope>NUCLEOTIDE SEQUENCE</scope>
</reference>
<dbReference type="PANTHER" id="PTHR33199">
    <property type="entry name" value="MACPF DOMAIN-CONTAINING PROTEIN CAD1"/>
    <property type="match status" value="1"/>
</dbReference>
<dbReference type="AlphaFoldDB" id="A0AAD2EET4"/>
<dbReference type="Proteomes" id="UP000834106">
    <property type="component" value="Chromosome 21"/>
</dbReference>
<name>A0AAD2EET4_9LAMI</name>
<evidence type="ECO:0000313" key="3">
    <source>
        <dbReference type="Proteomes" id="UP000834106"/>
    </source>
</evidence>